<keyword evidence="1" id="KW-0472">Membrane</keyword>
<proteinExistence type="predicted"/>
<protein>
    <submittedName>
        <fullName evidence="3">DDE transposase family protein</fullName>
    </submittedName>
</protein>
<comment type="caution">
    <text evidence="3">The sequence shown here is derived from an EMBL/GenBank/DDBJ whole genome shotgun (WGS) entry which is preliminary data.</text>
</comment>
<dbReference type="Pfam" id="PF13808">
    <property type="entry name" value="DDE_Tnp_1_assoc"/>
    <property type="match status" value="1"/>
</dbReference>
<keyword evidence="4" id="KW-1185">Reference proteome</keyword>
<organism evidence="3 4">
    <name type="scientific">Phormidesmis priestleyi ULC007</name>
    <dbReference type="NCBI Taxonomy" id="1920490"/>
    <lineage>
        <taxon>Bacteria</taxon>
        <taxon>Bacillati</taxon>
        <taxon>Cyanobacteriota</taxon>
        <taxon>Cyanophyceae</taxon>
        <taxon>Leptolyngbyales</taxon>
        <taxon>Leptolyngbyaceae</taxon>
        <taxon>Phormidesmis</taxon>
    </lineage>
</organism>
<keyword evidence="1" id="KW-0812">Transmembrane</keyword>
<evidence type="ECO:0000259" key="2">
    <source>
        <dbReference type="Pfam" id="PF13808"/>
    </source>
</evidence>
<reference evidence="3 4" key="2">
    <citation type="submission" date="2018-03" db="EMBL/GenBank/DDBJ databases">
        <title>The ancient ancestry and fast evolution of plastids.</title>
        <authorList>
            <person name="Moore K.R."/>
            <person name="Magnabosco C."/>
            <person name="Momper L."/>
            <person name="Gold D.A."/>
            <person name="Bosak T."/>
            <person name="Fournier G.P."/>
        </authorList>
    </citation>
    <scope>NUCLEOTIDE SEQUENCE [LARGE SCALE GENOMIC DNA]</scope>
    <source>
        <strain evidence="3 4">ULC007</strain>
    </source>
</reference>
<evidence type="ECO:0000313" key="4">
    <source>
        <dbReference type="Proteomes" id="UP000238634"/>
    </source>
</evidence>
<evidence type="ECO:0000313" key="3">
    <source>
        <dbReference type="EMBL" id="PSB14371.1"/>
    </source>
</evidence>
<evidence type="ECO:0000256" key="1">
    <source>
        <dbReference type="SAM" id="Phobius"/>
    </source>
</evidence>
<dbReference type="EMBL" id="PVWG01000092">
    <property type="protein sequence ID" value="PSB14371.1"/>
    <property type="molecule type" value="Genomic_DNA"/>
</dbReference>
<keyword evidence="1" id="KW-1133">Transmembrane helix</keyword>
<sequence>MSLIAHLQTIPDFRTQPRYPLWVVLLLVIMGTLSGCDGYRALEDFVARHQSSLIEVLELPYKRLEYVCEPFSRNE</sequence>
<dbReference type="InterPro" id="IPR032806">
    <property type="entry name" value="YbfD_N"/>
</dbReference>
<accession>A0A2T1D1R0</accession>
<dbReference type="OrthoDB" id="574640at2"/>
<feature type="transmembrane region" description="Helical" evidence="1">
    <location>
        <begin position="20"/>
        <end position="42"/>
    </location>
</feature>
<reference evidence="3 4" key="1">
    <citation type="submission" date="2018-02" db="EMBL/GenBank/DDBJ databases">
        <authorList>
            <person name="Cohen D.B."/>
            <person name="Kent A.D."/>
        </authorList>
    </citation>
    <scope>NUCLEOTIDE SEQUENCE [LARGE SCALE GENOMIC DNA]</scope>
    <source>
        <strain evidence="3 4">ULC007</strain>
    </source>
</reference>
<gene>
    <name evidence="3" type="ORF">C7B65_26530</name>
</gene>
<dbReference type="AlphaFoldDB" id="A0A2T1D1R0"/>
<dbReference type="Proteomes" id="UP000238634">
    <property type="component" value="Unassembled WGS sequence"/>
</dbReference>
<feature type="domain" description="H repeat-associated protein N-terminal" evidence="2">
    <location>
        <begin position="5"/>
        <end position="60"/>
    </location>
</feature>
<dbReference type="RefSeq" id="WP_073075336.1">
    <property type="nucleotide sequence ID" value="NZ_MPPI01000082.1"/>
</dbReference>
<name>A0A2T1D1R0_9CYAN</name>